<dbReference type="AlphaFoldDB" id="A0A1Q6B9N8"/>
<dbReference type="EMBL" id="LRKC01000120">
    <property type="protein sequence ID" value="OKV11178.1"/>
    <property type="molecule type" value="Genomic_DNA"/>
</dbReference>
<evidence type="ECO:0000313" key="1">
    <source>
        <dbReference type="EMBL" id="OKV11178.1"/>
    </source>
</evidence>
<accession>A0A1Q6B9N8</accession>
<protein>
    <submittedName>
        <fullName evidence="1">Uncharacterized protein</fullName>
    </submittedName>
</protein>
<proteinExistence type="predicted"/>
<evidence type="ECO:0000313" key="2">
    <source>
        <dbReference type="Proteomes" id="UP000185794"/>
    </source>
</evidence>
<sequence length="455" mass="51376">MVTPCRINAAVTLSQLLQSQESCRTHLREMINLIHRNTDCSTMSSDQINELAAVMATALQPNQMAKLPDNPDMPRARGLQIPESFSFSFSDHTITFTNTHMDFNGDNCVNIMVSKDGWSACGYADCYLFNAFVTTLVSRIRQPGIDDFSPSITEEKQREGVNYMLTPCYSNLAMGATLPRPLLLLQSSEKILNQMKNLIIENTDEANELVVAMTNALFTYRAEVGADPQLTKLFTEPFKFSFCFSGHTITFTKTISNSKLVNIDVSDGSVKVCGSVDSARFHAIAATLLSHNQPESLDFRSSLSALSEENLSAKHETVPQRRVRVRSKVAIKLPIPYEVIRKWSMMTSDERCNVDFNKWCESHNLRPCTAHHYLNLSKDGLTWVGRAKLNKPEKWNRVTKNLVREWSKMPQVQREKIKGVKGFCSHHSINIFTARKYMTENGLTERGKSRIKKGS</sequence>
<dbReference type="RefSeq" id="WP_000258474.1">
    <property type="nucleotide sequence ID" value="NZ_CAIZFD010000001.1"/>
</dbReference>
<dbReference type="Proteomes" id="UP000185794">
    <property type="component" value="Unassembled WGS sequence"/>
</dbReference>
<comment type="caution">
    <text evidence="1">The sequence shown here is derived from an EMBL/GenBank/DDBJ whole genome shotgun (WGS) entry which is preliminary data.</text>
</comment>
<organism evidence="1 2">
    <name type="scientific">Escherichia coli</name>
    <dbReference type="NCBI Taxonomy" id="562"/>
    <lineage>
        <taxon>Bacteria</taxon>
        <taxon>Pseudomonadati</taxon>
        <taxon>Pseudomonadota</taxon>
        <taxon>Gammaproteobacteria</taxon>
        <taxon>Enterobacterales</taxon>
        <taxon>Enterobacteriaceae</taxon>
        <taxon>Escherichia</taxon>
    </lineage>
</organism>
<dbReference type="Gene3D" id="3.30.2450.10">
    <property type="entry name" value="Secreted effector protein pipB2"/>
    <property type="match status" value="2"/>
</dbReference>
<name>A0A1Q6B9N8_ECOLX</name>
<reference evidence="1 2" key="1">
    <citation type="journal article" date="2017" name="Front. Cell. Infect. Microbiol.">
        <title>Chaperone-usher pili loci of human colonization factor-negative enterotoxigenic Escherichia coli.</title>
        <authorList>
            <person name="Del Canto F."/>
            <person name="Vidal R."/>
            <person name="Stine O.C."/>
            <person name="Pop M."/>
        </authorList>
    </citation>
    <scope>NUCLEOTIDE SEQUENCE [LARGE SCALE GENOMIC DNA]</scope>
    <source>
        <strain evidence="1 2">700324</strain>
    </source>
</reference>
<gene>
    <name evidence="1" type="ORF">AWP47_13415</name>
</gene>